<geneLocation type="plasmid" evidence="1">
    <name>pCMC57_01</name>
</geneLocation>
<keyword evidence="1" id="KW-0614">Plasmid</keyword>
<dbReference type="KEGG" id="kic:KCMC57_64440"/>
<dbReference type="EMBL" id="AP035882">
    <property type="protein sequence ID" value="BFP50076.1"/>
    <property type="molecule type" value="Genomic_DNA"/>
</dbReference>
<proteinExistence type="predicted"/>
<evidence type="ECO:0000313" key="1">
    <source>
        <dbReference type="EMBL" id="BFP50076.1"/>
    </source>
</evidence>
<protein>
    <submittedName>
        <fullName evidence="1">Uncharacterized protein</fullName>
    </submittedName>
</protein>
<sequence>MKPTVLRHPAKPGARLTPCTVFLASDRRRAPLLRGLPEQCGECGRFDHEHFYEPVTEPGVRPLFFVRQYDTKGSTWWWIGIARHITRRPAADDTNAEVFFASRPFPRQRSTR</sequence>
<reference evidence="1" key="1">
    <citation type="submission" date="2024-07" db="EMBL/GenBank/DDBJ databases">
        <title>Complete genome sequences of cellulolytic bacteria, Kitasatospora sp. CMC57 and Streptomyces sp. CMC78, isolated from Japanese agricultural soil.</title>
        <authorList>
            <person name="Hashimoto T."/>
            <person name="Ito M."/>
            <person name="Iwamoto M."/>
            <person name="Fukahori D."/>
            <person name="Shoda T."/>
            <person name="Sakoda M."/>
            <person name="Morohoshi T."/>
            <person name="Mitsuboshi M."/>
            <person name="Nishizawa T."/>
        </authorList>
    </citation>
    <scope>NUCLEOTIDE SEQUENCE</scope>
    <source>
        <strain evidence="1">CMC57</strain>
        <plasmid evidence="1">pCMC57_01</plasmid>
    </source>
</reference>
<dbReference type="AlphaFoldDB" id="A0AB33K3K7"/>
<name>A0AB33K3K7_9ACTN</name>
<gene>
    <name evidence="1" type="ORF">KCMC57_64440</name>
</gene>
<organism evidence="1">
    <name type="scientific">Kitasatospora sp. CMC57</name>
    <dbReference type="NCBI Taxonomy" id="3231513"/>
    <lineage>
        <taxon>Bacteria</taxon>
        <taxon>Bacillati</taxon>
        <taxon>Actinomycetota</taxon>
        <taxon>Actinomycetes</taxon>
        <taxon>Kitasatosporales</taxon>
        <taxon>Streptomycetaceae</taxon>
        <taxon>Kitasatospora</taxon>
    </lineage>
</organism>
<dbReference type="RefSeq" id="WP_407992316.1">
    <property type="nucleotide sequence ID" value="NZ_AP035882.1"/>
</dbReference>
<accession>A0AB33K3K7</accession>